<reference evidence="2" key="1">
    <citation type="submission" date="2020-03" db="EMBL/GenBank/DDBJ databases">
        <title>Castanea mollissima Vanexum genome sequencing.</title>
        <authorList>
            <person name="Staton M."/>
        </authorList>
    </citation>
    <scope>NUCLEOTIDE SEQUENCE</scope>
    <source>
        <tissue evidence="2">Leaf</tissue>
    </source>
</reference>
<dbReference type="InterPro" id="IPR022229">
    <property type="entry name" value="TPPII_Ig-like-2"/>
</dbReference>
<evidence type="ECO:0000313" key="2">
    <source>
        <dbReference type="EMBL" id="KAF3966836.1"/>
    </source>
</evidence>
<gene>
    <name evidence="2" type="ORF">CMV_009091</name>
</gene>
<organism evidence="2 3">
    <name type="scientific">Castanea mollissima</name>
    <name type="common">Chinese chestnut</name>
    <dbReference type="NCBI Taxonomy" id="60419"/>
    <lineage>
        <taxon>Eukaryota</taxon>
        <taxon>Viridiplantae</taxon>
        <taxon>Streptophyta</taxon>
        <taxon>Embryophyta</taxon>
        <taxon>Tracheophyta</taxon>
        <taxon>Spermatophyta</taxon>
        <taxon>Magnoliopsida</taxon>
        <taxon>eudicotyledons</taxon>
        <taxon>Gunneridae</taxon>
        <taxon>Pentapetalae</taxon>
        <taxon>rosids</taxon>
        <taxon>fabids</taxon>
        <taxon>Fagales</taxon>
        <taxon>Fagaceae</taxon>
        <taxon>Castanea</taxon>
    </lineage>
</organism>
<accession>A0A8J4W1M7</accession>
<name>A0A8J4W1M7_9ROSI</name>
<protein>
    <recommendedName>
        <fullName evidence="1">Tripeptidyl peptidase II second Ig-like domain-containing protein</fullName>
    </recommendedName>
</protein>
<evidence type="ECO:0000313" key="3">
    <source>
        <dbReference type="Proteomes" id="UP000737018"/>
    </source>
</evidence>
<dbReference type="AlphaFoldDB" id="A0A8J4W1M7"/>
<proteinExistence type="predicted"/>
<comment type="caution">
    <text evidence="2">The sequence shown here is derived from an EMBL/GenBank/DDBJ whole genome shotgun (WGS) entry which is preliminary data.</text>
</comment>
<evidence type="ECO:0000259" key="1">
    <source>
        <dbReference type="Pfam" id="PF12580"/>
    </source>
</evidence>
<dbReference type="Pfam" id="PF12580">
    <property type="entry name" value="TPPII"/>
    <property type="match status" value="1"/>
</dbReference>
<keyword evidence="3" id="KW-1185">Reference proteome</keyword>
<dbReference type="OrthoDB" id="1730513at2759"/>
<sequence>MNKISIDDVNCTEIRIFYLSLFHIRIPYRPIDSKLCTLATNRDNLPSGKQILALTLTYKFKLEDATEVKPQIPLLNNRVYDTKFESQFYMIYDTNRNVIRLNFFSQPDGPVMGNGTFKTSVLVPGKKESIYLGPPSKDKLPKNSTQGSLLLGAISYGKLSFGQQEEGKNPLKNPVSYQLSYIVPPNKLDENKGKGSSSTGIKTVSDRLEEEILDAVACQSGSRCEDKSSFKPKAR</sequence>
<dbReference type="Proteomes" id="UP000737018">
    <property type="component" value="Unassembled WGS sequence"/>
</dbReference>
<feature type="domain" description="Tripeptidyl peptidase II second Ig-like" evidence="1">
    <location>
        <begin position="19"/>
        <end position="100"/>
    </location>
</feature>
<dbReference type="EMBL" id="JRKL02000985">
    <property type="protein sequence ID" value="KAF3966836.1"/>
    <property type="molecule type" value="Genomic_DNA"/>
</dbReference>